<dbReference type="PANTHER" id="PTHR34706:SF3">
    <property type="entry name" value="ANKYRIN REPEAT PROTEIN (AFU_ORTHOLOGUE AFUA_7G06200)"/>
    <property type="match status" value="1"/>
</dbReference>
<dbReference type="SUPFAM" id="SSF53300">
    <property type="entry name" value="vWA-like"/>
    <property type="match status" value="1"/>
</dbReference>
<feature type="repeat" description="ANK" evidence="1">
    <location>
        <begin position="103"/>
        <end position="136"/>
    </location>
</feature>
<evidence type="ECO:0000313" key="2">
    <source>
        <dbReference type="EMBL" id="KZN90880.1"/>
    </source>
</evidence>
<dbReference type="Gene3D" id="1.25.40.20">
    <property type="entry name" value="Ankyrin repeat-containing domain"/>
    <property type="match status" value="1"/>
</dbReference>
<organism evidence="2">
    <name type="scientific">Penicillium chrysogenum</name>
    <name type="common">Penicillium notatum</name>
    <dbReference type="NCBI Taxonomy" id="5076"/>
    <lineage>
        <taxon>Eukaryota</taxon>
        <taxon>Fungi</taxon>
        <taxon>Dikarya</taxon>
        <taxon>Ascomycota</taxon>
        <taxon>Pezizomycotina</taxon>
        <taxon>Eurotiomycetes</taxon>
        <taxon>Eurotiomycetidae</taxon>
        <taxon>Eurotiales</taxon>
        <taxon>Aspergillaceae</taxon>
        <taxon>Penicillium</taxon>
        <taxon>Penicillium chrysogenum species complex</taxon>
    </lineage>
</organism>
<dbReference type="PROSITE" id="PS50297">
    <property type="entry name" value="ANK_REP_REGION"/>
    <property type="match status" value="3"/>
</dbReference>
<keyword evidence="2" id="KW-0418">Kinase</keyword>
<dbReference type="PROSITE" id="PS50088">
    <property type="entry name" value="ANK_REPEAT"/>
    <property type="match status" value="3"/>
</dbReference>
<dbReference type="EMBL" id="CM002798">
    <property type="protein sequence ID" value="KZN90880.1"/>
    <property type="molecule type" value="Genomic_DNA"/>
</dbReference>
<dbReference type="SUPFAM" id="SSF48403">
    <property type="entry name" value="Ankyrin repeat"/>
    <property type="match status" value="1"/>
</dbReference>
<name>A0A167VTK8_PENCH</name>
<dbReference type="PANTHER" id="PTHR34706">
    <property type="entry name" value="SLR1338 PROTEIN"/>
    <property type="match status" value="1"/>
</dbReference>
<sequence>MEENLHTHAKSGTLNMDNIGQLLIQDEVNDVDSYGDTALDLAIRNGHVGAVKLLLQNDADANRVSPDGKTPLYAATLAPNSGRIVELLLKHGAKPDKPVSRPKGDTPLMSAIRQGTSPEAIRALVQAGAAMDRSNELGETPANLAEKSTNTAVHKAIRPKDEKPEWKPELENLLVSSGLFAMAYFKNFRDVGKNAINRLAALSEPVPGQITNPRTAEEILSNLENFIHAKGLEDIFPEGNEYVHKVAEKAAKILNDSTFPGATPRNVTIMSRQALYQPVFYCDDSGSMADDDRMNKQATMVGRMADLITRAAPEGNAQVYLRFINKNEKFDKISPGELTSKMKFTPNGPTPLGANLKAKVLSDLLYDPLNKGEVLDRPLLILTVTDGCPTDDPKDTYEKEIRESLKFVKDKGYGDEAVRYDLSQIGNASEATEFLGSWQLNDLVPDHVNVTAEHLDSQFENLRYNDEHELDQWILDRLDAGNPIIY</sequence>
<reference evidence="2" key="1">
    <citation type="journal article" date="2014" name="Genome Announc.">
        <title>Complete sequencing and chromosome-scale genome assembly of the industrial progenitor strain P2niaD18 from the penicillin producer Penicillium chrysogenum.</title>
        <authorList>
            <person name="Specht T."/>
            <person name="Dahlmann T.A."/>
            <person name="Zadra I."/>
            <person name="Kurnsteiner H."/>
            <person name="Kuck U."/>
        </authorList>
    </citation>
    <scope>NUCLEOTIDE SEQUENCE [LARGE SCALE GENOMIC DNA]</scope>
    <source>
        <strain evidence="2">P2niaD18</strain>
    </source>
</reference>
<dbReference type="InterPro" id="IPR002110">
    <property type="entry name" value="Ankyrin_rpt"/>
</dbReference>
<dbReference type="InterPro" id="IPR036465">
    <property type="entry name" value="vWFA_dom_sf"/>
</dbReference>
<proteinExistence type="predicted"/>
<keyword evidence="2" id="KW-0808">Transferase</keyword>
<dbReference type="InterPro" id="IPR036770">
    <property type="entry name" value="Ankyrin_rpt-contain_sf"/>
</dbReference>
<gene>
    <name evidence="2" type="ORF">EN45_010030</name>
</gene>
<feature type="repeat" description="ANK" evidence="1">
    <location>
        <begin position="34"/>
        <end position="66"/>
    </location>
</feature>
<dbReference type="SMART" id="SM00248">
    <property type="entry name" value="ANK"/>
    <property type="match status" value="3"/>
</dbReference>
<dbReference type="Proteomes" id="UP000076449">
    <property type="component" value="Chromosome I"/>
</dbReference>
<dbReference type="Pfam" id="PF12796">
    <property type="entry name" value="Ank_2"/>
    <property type="match status" value="1"/>
</dbReference>
<evidence type="ECO:0000256" key="1">
    <source>
        <dbReference type="PROSITE-ProRule" id="PRU00023"/>
    </source>
</evidence>
<dbReference type="GO" id="GO:0016301">
    <property type="term" value="F:kinase activity"/>
    <property type="evidence" value="ECO:0007669"/>
    <property type="project" value="UniProtKB-KW"/>
</dbReference>
<accession>A0A167VTK8</accession>
<dbReference type="AlphaFoldDB" id="A0A167VTK8"/>
<feature type="repeat" description="ANK" evidence="1">
    <location>
        <begin position="67"/>
        <end position="100"/>
    </location>
</feature>
<keyword evidence="1" id="KW-0040">ANK repeat</keyword>
<protein>
    <submittedName>
        <fullName evidence="2">Kinase D-interacting substrate of 220 kDa</fullName>
    </submittedName>
</protein>